<feature type="domain" description="Polyvalent protein metallopeptidase" evidence="1">
    <location>
        <begin position="53"/>
        <end position="173"/>
    </location>
</feature>
<reference evidence="2 3" key="1">
    <citation type="submission" date="2019-02" db="EMBL/GenBank/DDBJ databases">
        <title>Deep-cultivation of Planctomycetes and their phenomic and genomic characterization uncovers novel biology.</title>
        <authorList>
            <person name="Wiegand S."/>
            <person name="Jogler M."/>
            <person name="Boedeker C."/>
            <person name="Pinto D."/>
            <person name="Vollmers J."/>
            <person name="Rivas-Marin E."/>
            <person name="Kohn T."/>
            <person name="Peeters S.H."/>
            <person name="Heuer A."/>
            <person name="Rast P."/>
            <person name="Oberbeckmann S."/>
            <person name="Bunk B."/>
            <person name="Jeske O."/>
            <person name="Meyerdierks A."/>
            <person name="Storesund J.E."/>
            <person name="Kallscheuer N."/>
            <person name="Luecker S."/>
            <person name="Lage O.M."/>
            <person name="Pohl T."/>
            <person name="Merkel B.J."/>
            <person name="Hornburger P."/>
            <person name="Mueller R.-W."/>
            <person name="Bruemmer F."/>
            <person name="Labrenz M."/>
            <person name="Spormann A.M."/>
            <person name="Op den Camp H."/>
            <person name="Overmann J."/>
            <person name="Amann R."/>
            <person name="Jetten M.S.M."/>
            <person name="Mascher T."/>
            <person name="Medema M.H."/>
            <person name="Devos D.P."/>
            <person name="Kaster A.-K."/>
            <person name="Ovreas L."/>
            <person name="Rohde M."/>
            <person name="Galperin M.Y."/>
            <person name="Jogler C."/>
        </authorList>
    </citation>
    <scope>NUCLEOTIDE SEQUENCE [LARGE SCALE GENOMIC DNA]</scope>
    <source>
        <strain evidence="2 3">SV_7m_r</strain>
    </source>
</reference>
<evidence type="ECO:0000313" key="3">
    <source>
        <dbReference type="Proteomes" id="UP000315003"/>
    </source>
</evidence>
<organism evidence="2 3">
    <name type="scientific">Stieleria bergensis</name>
    <dbReference type="NCBI Taxonomy" id="2528025"/>
    <lineage>
        <taxon>Bacteria</taxon>
        <taxon>Pseudomonadati</taxon>
        <taxon>Planctomycetota</taxon>
        <taxon>Planctomycetia</taxon>
        <taxon>Pirellulales</taxon>
        <taxon>Pirellulaceae</taxon>
        <taxon>Stieleria</taxon>
    </lineage>
</organism>
<dbReference type="InterPro" id="IPR041459">
    <property type="entry name" value="MPTase-PolyVal"/>
</dbReference>
<gene>
    <name evidence="2" type="ORF">SV7mr_19370</name>
</gene>
<dbReference type="EMBL" id="CP036272">
    <property type="protein sequence ID" value="QDT59430.1"/>
    <property type="molecule type" value="Genomic_DNA"/>
</dbReference>
<protein>
    <recommendedName>
        <fullName evidence="1">Polyvalent protein metallopeptidase domain-containing protein</fullName>
    </recommendedName>
</protein>
<evidence type="ECO:0000259" key="1">
    <source>
        <dbReference type="Pfam" id="PF18818"/>
    </source>
</evidence>
<dbReference type="Pfam" id="PF18818">
    <property type="entry name" value="MPTase-PolyVal"/>
    <property type="match status" value="1"/>
</dbReference>
<proteinExistence type="predicted"/>
<dbReference type="Proteomes" id="UP000315003">
    <property type="component" value="Chromosome"/>
</dbReference>
<name>A0A517STI8_9BACT</name>
<evidence type="ECO:0000313" key="2">
    <source>
        <dbReference type="EMBL" id="QDT59430.1"/>
    </source>
</evidence>
<keyword evidence="3" id="KW-1185">Reference proteome</keyword>
<dbReference type="AlphaFoldDB" id="A0A517STI8"/>
<dbReference type="OrthoDB" id="9792687at2"/>
<sequence length="196" mass="22819">MNTRQQIINEYVAALQRNDLPPCYRAWDIKPWFTADDTAKDSYFKTVEPVPIADALIKQTGAKVETRRWVGRWEPEVDTVVIPERFRFYTTGHFYETLFRLLSYWAEQRVGIFEHHENRDCPFWNLVASLNSSFVCNELNIPAGQPLEEKAAWLQSFLEERSTDTDLINYAAEKANVIADFLLSFRSPESNSKSDN</sequence>
<dbReference type="RefSeq" id="WP_145271303.1">
    <property type="nucleotide sequence ID" value="NZ_CP036272.1"/>
</dbReference>
<accession>A0A517STI8</accession>